<keyword evidence="4" id="KW-0573">Peptidoglycan synthesis</keyword>
<dbReference type="InterPro" id="IPR003447">
    <property type="entry name" value="FEMABX"/>
</dbReference>
<dbReference type="InterPro" id="IPR016181">
    <property type="entry name" value="Acyl_CoA_acyltransferase"/>
</dbReference>
<dbReference type="EMBL" id="MNZT01000060">
    <property type="protein sequence ID" value="OIP97292.1"/>
    <property type="molecule type" value="Genomic_DNA"/>
</dbReference>
<reference evidence="8 9" key="1">
    <citation type="journal article" date="2016" name="Environ. Microbiol.">
        <title>Genomic resolution of a cold subsurface aquifer community provides metabolic insights for novel microbes adapted to high CO concentrations.</title>
        <authorList>
            <person name="Probst A.J."/>
            <person name="Castelle C.J."/>
            <person name="Singh A."/>
            <person name="Brown C.T."/>
            <person name="Anantharaman K."/>
            <person name="Sharon I."/>
            <person name="Hug L.A."/>
            <person name="Burstein D."/>
            <person name="Emerson J.B."/>
            <person name="Thomas B.C."/>
            <person name="Banfield J.F."/>
        </authorList>
    </citation>
    <scope>NUCLEOTIDE SEQUENCE [LARGE SCALE GENOMIC DNA]</scope>
    <source>
        <strain evidence="8">CG2_30_54_11</strain>
    </source>
</reference>
<dbReference type="AlphaFoldDB" id="A0A1J5IJR1"/>
<dbReference type="GO" id="GO:0016755">
    <property type="term" value="F:aminoacyltransferase activity"/>
    <property type="evidence" value="ECO:0007669"/>
    <property type="project" value="InterPro"/>
</dbReference>
<dbReference type="InterPro" id="IPR038740">
    <property type="entry name" value="BioF2-like_GNAT_dom"/>
</dbReference>
<evidence type="ECO:0000256" key="1">
    <source>
        <dbReference type="ARBA" id="ARBA00009943"/>
    </source>
</evidence>
<comment type="caution">
    <text evidence="8">The sequence shown here is derived from an EMBL/GenBank/DDBJ whole genome shotgun (WGS) entry which is preliminary data.</text>
</comment>
<feature type="domain" description="BioF2-like acetyltransferase" evidence="7">
    <location>
        <begin position="176"/>
        <end position="300"/>
    </location>
</feature>
<dbReference type="Gene3D" id="3.40.630.30">
    <property type="match status" value="2"/>
</dbReference>
<dbReference type="PANTHER" id="PTHR36174">
    <property type="entry name" value="LIPID II:GLYCINE GLYCYLTRANSFERASE"/>
    <property type="match status" value="1"/>
</dbReference>
<evidence type="ECO:0000256" key="4">
    <source>
        <dbReference type="ARBA" id="ARBA00022984"/>
    </source>
</evidence>
<keyword evidence="2" id="KW-0808">Transferase</keyword>
<dbReference type="PANTHER" id="PTHR36174:SF1">
    <property type="entry name" value="LIPID II:GLYCINE GLYCYLTRANSFERASE"/>
    <property type="match status" value="1"/>
</dbReference>
<keyword evidence="3" id="KW-0133">Cell shape</keyword>
<proteinExistence type="inferred from homology"/>
<evidence type="ECO:0000313" key="9">
    <source>
        <dbReference type="Proteomes" id="UP000183245"/>
    </source>
</evidence>
<dbReference type="PROSITE" id="PS51191">
    <property type="entry name" value="FEMABX"/>
    <property type="match status" value="1"/>
</dbReference>
<keyword evidence="5" id="KW-0012">Acyltransferase</keyword>
<dbReference type="Proteomes" id="UP000183245">
    <property type="component" value="Unassembled WGS sequence"/>
</dbReference>
<keyword evidence="6" id="KW-0961">Cell wall biogenesis/degradation</keyword>
<gene>
    <name evidence="8" type="ORF">AUK40_03545</name>
</gene>
<evidence type="ECO:0000256" key="2">
    <source>
        <dbReference type="ARBA" id="ARBA00022679"/>
    </source>
</evidence>
<evidence type="ECO:0000256" key="6">
    <source>
        <dbReference type="ARBA" id="ARBA00023316"/>
    </source>
</evidence>
<organism evidence="8 9">
    <name type="scientific">Candidatus Wirthbacteria bacterium CG2_30_54_11</name>
    <dbReference type="NCBI Taxonomy" id="1817892"/>
    <lineage>
        <taxon>Bacteria</taxon>
        <taxon>Candidatus Wirthbacteria</taxon>
    </lineage>
</organism>
<dbReference type="Pfam" id="PF02388">
    <property type="entry name" value="FemAB"/>
    <property type="match status" value="1"/>
</dbReference>
<dbReference type="SUPFAM" id="SSF55729">
    <property type="entry name" value="Acyl-CoA N-acyltransferases (Nat)"/>
    <property type="match status" value="2"/>
</dbReference>
<sequence>METFTAEVPVPRKRPPASNPKFTITSLSSIDREVWDDFIALHSPGNLLQSYAWGDFKHLMGDTVLRYGLLYQQEIVGAAQIVIHKRLLGGSTASLARGPVMAGTTPKLMLYFVEHLSQICHASLTTDLIVEPLLPDVPVAAWAQLGFRPTSPVQPGHTTQIDLNASDLMATFKPKTRYNIRLAEKKEVQISASTEKKGLEELYRLLMVTAGRQGVSFYPLDYYQTLFDTFSPTGDIVIMTARHEDDILASLLLVFYQNTAFYLFGGTDDLKREYMANYLLHYGAMKFAREKGAQRYDFWGVALPGDPLAEKWAGITRFKLGFSGSLVQYPSAWRRIYHPFWPRVRSLLSALRTIPSFFHRHTA</sequence>
<evidence type="ECO:0000313" key="8">
    <source>
        <dbReference type="EMBL" id="OIP97292.1"/>
    </source>
</evidence>
<dbReference type="GO" id="GO:0071555">
    <property type="term" value="P:cell wall organization"/>
    <property type="evidence" value="ECO:0007669"/>
    <property type="project" value="UniProtKB-KW"/>
</dbReference>
<accession>A0A1J5IJR1</accession>
<name>A0A1J5IJR1_9BACT</name>
<dbReference type="Pfam" id="PF13480">
    <property type="entry name" value="Acetyltransf_6"/>
    <property type="match status" value="1"/>
</dbReference>
<evidence type="ECO:0000259" key="7">
    <source>
        <dbReference type="Pfam" id="PF13480"/>
    </source>
</evidence>
<protein>
    <recommendedName>
        <fullName evidence="7">BioF2-like acetyltransferase domain-containing protein</fullName>
    </recommendedName>
</protein>
<dbReference type="InterPro" id="IPR050644">
    <property type="entry name" value="PG_Glycine_Bridge_Synth"/>
</dbReference>
<dbReference type="GO" id="GO:0008360">
    <property type="term" value="P:regulation of cell shape"/>
    <property type="evidence" value="ECO:0007669"/>
    <property type="project" value="UniProtKB-KW"/>
</dbReference>
<evidence type="ECO:0000256" key="3">
    <source>
        <dbReference type="ARBA" id="ARBA00022960"/>
    </source>
</evidence>
<comment type="similarity">
    <text evidence="1">Belongs to the FemABX family.</text>
</comment>
<evidence type="ECO:0000256" key="5">
    <source>
        <dbReference type="ARBA" id="ARBA00023315"/>
    </source>
</evidence>
<dbReference type="GO" id="GO:0009252">
    <property type="term" value="P:peptidoglycan biosynthetic process"/>
    <property type="evidence" value="ECO:0007669"/>
    <property type="project" value="UniProtKB-KW"/>
</dbReference>
<dbReference type="STRING" id="1817892.AUK40_03545"/>